<name>A0A7Z7LE92_9BACT</name>
<accession>A0A7Z7LE92</accession>
<dbReference type="GO" id="GO:0008270">
    <property type="term" value="F:zinc ion binding"/>
    <property type="evidence" value="ECO:0007669"/>
    <property type="project" value="TreeGrafter"/>
</dbReference>
<keyword evidence="3 7" id="KW-0862">Zinc</keyword>
<dbReference type="GO" id="GO:0003700">
    <property type="term" value="F:DNA-binding transcription factor activity"/>
    <property type="evidence" value="ECO:0007669"/>
    <property type="project" value="InterPro"/>
</dbReference>
<dbReference type="InterPro" id="IPR036390">
    <property type="entry name" value="WH_DNA-bd_sf"/>
</dbReference>
<gene>
    <name evidence="9" type="ORF">MESINF_1010</name>
</gene>
<protein>
    <submittedName>
        <fullName evidence="9">Ferric uptake regulator, Fur family</fullName>
    </submittedName>
</protein>
<evidence type="ECO:0000256" key="3">
    <source>
        <dbReference type="ARBA" id="ARBA00022833"/>
    </source>
</evidence>
<dbReference type="InterPro" id="IPR043135">
    <property type="entry name" value="Fur_C"/>
</dbReference>
<evidence type="ECO:0000256" key="8">
    <source>
        <dbReference type="PIRSR" id="PIRSR602481-2"/>
    </source>
</evidence>
<dbReference type="InterPro" id="IPR002481">
    <property type="entry name" value="FUR"/>
</dbReference>
<feature type="binding site" evidence="7">
    <location>
        <position position="120"/>
    </location>
    <ligand>
        <name>Zn(2+)</name>
        <dbReference type="ChEBI" id="CHEBI:29105"/>
    </ligand>
</feature>
<evidence type="ECO:0000313" key="10">
    <source>
        <dbReference type="Proteomes" id="UP000250796"/>
    </source>
</evidence>
<reference evidence="9 10" key="1">
    <citation type="submission" date="2017-01" db="EMBL/GenBank/DDBJ databases">
        <authorList>
            <person name="Erauso G."/>
        </authorList>
    </citation>
    <scope>NUCLEOTIDE SEQUENCE [LARGE SCALE GENOMIC DNA]</scope>
    <source>
        <strain evidence="9">MESINF1</strain>
    </source>
</reference>
<organism evidence="9 10">
    <name type="scientific">Mesotoga infera</name>
    <dbReference type="NCBI Taxonomy" id="1236046"/>
    <lineage>
        <taxon>Bacteria</taxon>
        <taxon>Thermotogati</taxon>
        <taxon>Thermotogota</taxon>
        <taxon>Thermotogae</taxon>
        <taxon>Kosmotogales</taxon>
        <taxon>Kosmotogaceae</taxon>
        <taxon>Mesotoga</taxon>
    </lineage>
</organism>
<feature type="binding site" evidence="8">
    <location>
        <position position="112"/>
    </location>
    <ligand>
        <name>Fe cation</name>
        <dbReference type="ChEBI" id="CHEBI:24875"/>
    </ligand>
</feature>
<evidence type="ECO:0000256" key="5">
    <source>
        <dbReference type="ARBA" id="ARBA00023125"/>
    </source>
</evidence>
<dbReference type="PANTHER" id="PTHR33202:SF7">
    <property type="entry name" value="FERRIC UPTAKE REGULATION PROTEIN"/>
    <property type="match status" value="1"/>
</dbReference>
<dbReference type="Pfam" id="PF01475">
    <property type="entry name" value="FUR"/>
    <property type="match status" value="1"/>
</dbReference>
<comment type="cofactor">
    <cofactor evidence="8">
        <name>Mn(2+)</name>
        <dbReference type="ChEBI" id="CHEBI:29035"/>
    </cofactor>
    <cofactor evidence="8">
        <name>Fe(2+)</name>
        <dbReference type="ChEBI" id="CHEBI:29033"/>
    </cofactor>
    <text evidence="8">Binds 1 Mn(2+) or Fe(2+) ion per subunit.</text>
</comment>
<dbReference type="GO" id="GO:0045892">
    <property type="term" value="P:negative regulation of DNA-templated transcription"/>
    <property type="evidence" value="ECO:0007669"/>
    <property type="project" value="TreeGrafter"/>
</dbReference>
<dbReference type="SUPFAM" id="SSF46785">
    <property type="entry name" value="Winged helix' DNA-binding domain"/>
    <property type="match status" value="1"/>
</dbReference>
<evidence type="ECO:0000256" key="2">
    <source>
        <dbReference type="ARBA" id="ARBA00022491"/>
    </source>
</evidence>
<evidence type="ECO:0000256" key="7">
    <source>
        <dbReference type="PIRSR" id="PIRSR602481-1"/>
    </source>
</evidence>
<keyword evidence="8" id="KW-0408">Iron</keyword>
<dbReference type="AlphaFoldDB" id="A0A7Z7LE92"/>
<dbReference type="KEGG" id="minf:MESINF_1010"/>
<dbReference type="Gene3D" id="1.10.10.10">
    <property type="entry name" value="Winged helix-like DNA-binding domain superfamily/Winged helix DNA-binding domain"/>
    <property type="match status" value="1"/>
</dbReference>
<keyword evidence="2" id="KW-0678">Repressor</keyword>
<keyword evidence="10" id="KW-1185">Reference proteome</keyword>
<dbReference type="Proteomes" id="UP000250796">
    <property type="component" value="Chromosome MESINF"/>
</dbReference>
<dbReference type="CDD" id="cd07153">
    <property type="entry name" value="Fur_like"/>
    <property type="match status" value="1"/>
</dbReference>
<feature type="binding site" evidence="7">
    <location>
        <position position="80"/>
    </location>
    <ligand>
        <name>Zn(2+)</name>
        <dbReference type="ChEBI" id="CHEBI:29105"/>
    </ligand>
</feature>
<feature type="binding site" evidence="7">
    <location>
        <position position="83"/>
    </location>
    <ligand>
        <name>Zn(2+)</name>
        <dbReference type="ChEBI" id="CHEBI:29105"/>
    </ligand>
</feature>
<feature type="binding site" evidence="7">
    <location>
        <position position="123"/>
    </location>
    <ligand>
        <name>Zn(2+)</name>
        <dbReference type="ChEBI" id="CHEBI:29105"/>
    </ligand>
</feature>
<keyword evidence="7" id="KW-0479">Metal-binding</keyword>
<dbReference type="EMBL" id="LS974202">
    <property type="protein sequence ID" value="SSC12459.1"/>
    <property type="molecule type" value="Genomic_DNA"/>
</dbReference>
<keyword evidence="4" id="KW-0805">Transcription regulation</keyword>
<sequence>MVLKRLTTLRKSVLDIIDSSSAPLNAENIHGKLRDRPDLSSVYRSLSFLEERGLIRSVSFECETRYYFGAGKEPVHFIHCKKCHRTESFHGCFATELEESVRDDHDFTITDHVFYFIGICGDCKRKMMEELEGGKL</sequence>
<comment type="cofactor">
    <cofactor evidence="7">
        <name>Zn(2+)</name>
        <dbReference type="ChEBI" id="CHEBI:29105"/>
    </cofactor>
    <text evidence="7">Binds 1 zinc ion per subunit.</text>
</comment>
<dbReference type="Gene3D" id="3.30.1490.190">
    <property type="match status" value="1"/>
</dbReference>
<evidence type="ECO:0000313" key="9">
    <source>
        <dbReference type="EMBL" id="SSC12459.1"/>
    </source>
</evidence>
<keyword evidence="6" id="KW-0804">Transcription</keyword>
<evidence type="ECO:0000256" key="1">
    <source>
        <dbReference type="ARBA" id="ARBA00007957"/>
    </source>
</evidence>
<dbReference type="GO" id="GO:0000976">
    <property type="term" value="F:transcription cis-regulatory region binding"/>
    <property type="evidence" value="ECO:0007669"/>
    <property type="project" value="TreeGrafter"/>
</dbReference>
<evidence type="ECO:0000256" key="4">
    <source>
        <dbReference type="ARBA" id="ARBA00023015"/>
    </source>
</evidence>
<proteinExistence type="inferred from homology"/>
<evidence type="ECO:0000256" key="6">
    <source>
        <dbReference type="ARBA" id="ARBA00023163"/>
    </source>
</evidence>
<keyword evidence="5" id="KW-0238">DNA-binding</keyword>
<dbReference type="GO" id="GO:1900376">
    <property type="term" value="P:regulation of secondary metabolite biosynthetic process"/>
    <property type="evidence" value="ECO:0007669"/>
    <property type="project" value="TreeGrafter"/>
</dbReference>
<comment type="similarity">
    <text evidence="1">Belongs to the Fur family.</text>
</comment>
<dbReference type="PANTHER" id="PTHR33202">
    <property type="entry name" value="ZINC UPTAKE REGULATION PROTEIN"/>
    <property type="match status" value="1"/>
</dbReference>
<dbReference type="InterPro" id="IPR036388">
    <property type="entry name" value="WH-like_DNA-bd_sf"/>
</dbReference>